<accession>A0AAE7CZV5</accession>
<protein>
    <submittedName>
        <fullName evidence="1">Uncharacterized protein</fullName>
    </submittedName>
</protein>
<organism evidence="1 2">
    <name type="scientific">Dickeya zeae</name>
    <dbReference type="NCBI Taxonomy" id="204042"/>
    <lineage>
        <taxon>Bacteria</taxon>
        <taxon>Pseudomonadati</taxon>
        <taxon>Pseudomonadota</taxon>
        <taxon>Gammaproteobacteria</taxon>
        <taxon>Enterobacterales</taxon>
        <taxon>Pectobacteriaceae</taxon>
        <taxon>Dickeya</taxon>
    </lineage>
</organism>
<sequence length="157" mass="16914">MPSLTYYVPATGCYGVKAPNELNIGETFGSQGATVCVILLLTKNDGNLFCGHMACGISGAPGNKDTVETKAQLLLDNALGDTNKAQPWTMTSSSKDMTTTWMREAITRWFTNAPTQVSNENTDGYFINNQGAITSLLSNNMDENNAQEVNTGSFLIE</sequence>
<gene>
    <name evidence="1" type="ORF">DWG24_16110</name>
</gene>
<proteinExistence type="predicted"/>
<evidence type="ECO:0000313" key="2">
    <source>
        <dbReference type="Proteomes" id="UP000500801"/>
    </source>
</evidence>
<dbReference type="Proteomes" id="UP000500801">
    <property type="component" value="Chromosome"/>
</dbReference>
<reference evidence="1 2" key="1">
    <citation type="submission" date="2018-11" db="EMBL/GenBank/DDBJ databases">
        <title>Complete genome sequence of Dickeya zeae strain CE1 infecting Canna edulis Ker-Gawl. in China.</title>
        <authorList>
            <person name="Zhang J."/>
            <person name="Lin B."/>
            <person name="Shen H."/>
            <person name="Jiang S."/>
            <person name="Pu X."/>
            <person name="Sun D."/>
        </authorList>
    </citation>
    <scope>NUCLEOTIDE SEQUENCE [LARGE SCALE GENOMIC DNA]</scope>
    <source>
        <strain evidence="1 2">CE1</strain>
    </source>
</reference>
<evidence type="ECO:0000313" key="1">
    <source>
        <dbReference type="EMBL" id="QIZ52163.1"/>
    </source>
</evidence>
<name>A0AAE7CZV5_9GAMM</name>
<dbReference type="EMBL" id="CP033622">
    <property type="protein sequence ID" value="QIZ52163.1"/>
    <property type="molecule type" value="Genomic_DNA"/>
</dbReference>
<dbReference type="AlphaFoldDB" id="A0AAE7CZV5"/>